<evidence type="ECO:0000313" key="2">
    <source>
        <dbReference type="Proteomes" id="UP000242638"/>
    </source>
</evidence>
<dbReference type="AlphaFoldDB" id="A0A3P9P3U8"/>
<sequence length="108" mass="11764">MAEEPGELIQGVILVKAEHGTDGDWLQLKYTQNTEIIESVTKQKALKKPNSDSQQKFPKPVPAQFFCSTSNTILPGHHSTSISCCHSGNGVPGGQAGHWFCTKPQCWA</sequence>
<reference evidence="2" key="1">
    <citation type="submission" date="2013-11" db="EMBL/GenBank/DDBJ databases">
        <title>The genomic landscape of the Guanapo guppy.</title>
        <authorList>
            <person name="Kuenstner A."/>
            <person name="Dreyer C."/>
        </authorList>
    </citation>
    <scope>NUCLEOTIDE SEQUENCE</scope>
    <source>
        <strain evidence="2">Guanapo</strain>
    </source>
</reference>
<dbReference type="Proteomes" id="UP000242638">
    <property type="component" value="Unassembled WGS sequence"/>
</dbReference>
<reference evidence="1" key="2">
    <citation type="submission" date="2025-08" db="UniProtKB">
        <authorList>
            <consortium name="Ensembl"/>
        </authorList>
    </citation>
    <scope>IDENTIFICATION</scope>
    <source>
        <strain evidence="1">Guanapo</strain>
    </source>
</reference>
<accession>A0A3P9P3U8</accession>
<name>A0A3P9P3U8_POERE</name>
<proteinExistence type="predicted"/>
<evidence type="ECO:0000313" key="1">
    <source>
        <dbReference type="Ensembl" id="ENSPREP00000016489.1"/>
    </source>
</evidence>
<organism evidence="1 2">
    <name type="scientific">Poecilia reticulata</name>
    <name type="common">Guppy</name>
    <name type="synonym">Acanthophacelus reticulatus</name>
    <dbReference type="NCBI Taxonomy" id="8081"/>
    <lineage>
        <taxon>Eukaryota</taxon>
        <taxon>Metazoa</taxon>
        <taxon>Chordata</taxon>
        <taxon>Craniata</taxon>
        <taxon>Vertebrata</taxon>
        <taxon>Euteleostomi</taxon>
        <taxon>Actinopterygii</taxon>
        <taxon>Neopterygii</taxon>
        <taxon>Teleostei</taxon>
        <taxon>Neoteleostei</taxon>
        <taxon>Acanthomorphata</taxon>
        <taxon>Ovalentaria</taxon>
        <taxon>Atherinomorphae</taxon>
        <taxon>Cyprinodontiformes</taxon>
        <taxon>Poeciliidae</taxon>
        <taxon>Poeciliinae</taxon>
        <taxon>Poecilia</taxon>
    </lineage>
</organism>
<reference evidence="1" key="3">
    <citation type="submission" date="2025-09" db="UniProtKB">
        <authorList>
            <consortium name="Ensembl"/>
        </authorList>
    </citation>
    <scope>IDENTIFICATION</scope>
    <source>
        <strain evidence="1">Guanapo</strain>
    </source>
</reference>
<keyword evidence="2" id="KW-1185">Reference proteome</keyword>
<protein>
    <submittedName>
        <fullName evidence="1">Uncharacterized protein</fullName>
    </submittedName>
</protein>
<dbReference type="Ensembl" id="ENSPRET00000016668.1">
    <property type="protein sequence ID" value="ENSPREP00000016489.1"/>
    <property type="gene ID" value="ENSPREG00000011169.1"/>
</dbReference>